<dbReference type="PANTHER" id="PTHR41252:SF1">
    <property type="entry name" value="BLR2505 PROTEIN"/>
    <property type="match status" value="1"/>
</dbReference>
<dbReference type="Proteomes" id="UP000269692">
    <property type="component" value="Unassembled WGS sequence"/>
</dbReference>
<evidence type="ECO:0000256" key="1">
    <source>
        <dbReference type="SAM" id="SignalP"/>
    </source>
</evidence>
<protein>
    <submittedName>
        <fullName evidence="3">Nuclear transport factor 2 family protein</fullName>
    </submittedName>
</protein>
<comment type="caution">
    <text evidence="3">The sequence shown here is derived from an EMBL/GenBank/DDBJ whole genome shotgun (WGS) entry which is preliminary data.</text>
</comment>
<dbReference type="InterPro" id="IPR037401">
    <property type="entry name" value="SnoaL-like"/>
</dbReference>
<dbReference type="AlphaFoldDB" id="A0A3L7AG62"/>
<dbReference type="RefSeq" id="WP_121623018.1">
    <property type="nucleotide sequence ID" value="NZ_JACIIW010000002.1"/>
</dbReference>
<gene>
    <name evidence="3" type="ORF">D9R14_09130</name>
</gene>
<feature type="domain" description="SnoaL-like" evidence="2">
    <location>
        <begin position="65"/>
        <end position="170"/>
    </location>
</feature>
<feature type="signal peptide" evidence="1">
    <location>
        <begin position="1"/>
        <end position="41"/>
    </location>
</feature>
<organism evidence="3 4">
    <name type="scientific">Xanthobacter tagetidis</name>
    <dbReference type="NCBI Taxonomy" id="60216"/>
    <lineage>
        <taxon>Bacteria</taxon>
        <taxon>Pseudomonadati</taxon>
        <taxon>Pseudomonadota</taxon>
        <taxon>Alphaproteobacteria</taxon>
        <taxon>Hyphomicrobiales</taxon>
        <taxon>Xanthobacteraceae</taxon>
        <taxon>Xanthobacter</taxon>
    </lineage>
</organism>
<sequence length="192" mass="20423">MSLTPPTFSLPGPLRRPPAARLARALLVAAAALLVAAPASRAEPTPGAAPETRDAAAETRNAAIVRAAFEAWRKGGNVFAELLAPDFVWIIHGSSSVAGTYRGMDDFVGRASSPLTSRLTGPVVPEVRHIWASGDRVIVRFDGSATTTSGAPYRNQFVWIFRMKDGAAVEVEAFLDLVAYDRVVANNAPRAQ</sequence>
<dbReference type="EMBL" id="RCTF01000006">
    <property type="protein sequence ID" value="RLP79004.1"/>
    <property type="molecule type" value="Genomic_DNA"/>
</dbReference>
<name>A0A3L7AG62_9HYPH</name>
<evidence type="ECO:0000313" key="4">
    <source>
        <dbReference type="Proteomes" id="UP000269692"/>
    </source>
</evidence>
<proteinExistence type="predicted"/>
<evidence type="ECO:0000313" key="3">
    <source>
        <dbReference type="EMBL" id="RLP79004.1"/>
    </source>
</evidence>
<feature type="chain" id="PRO_5017931915" evidence="1">
    <location>
        <begin position="42"/>
        <end position="192"/>
    </location>
</feature>
<keyword evidence="1" id="KW-0732">Signal</keyword>
<keyword evidence="4" id="KW-1185">Reference proteome</keyword>
<reference evidence="3 4" key="1">
    <citation type="submission" date="2018-10" db="EMBL/GenBank/DDBJ databases">
        <title>Xanthobacter tagetidis genome sequencing and assembly.</title>
        <authorList>
            <person name="Maclea K.S."/>
            <person name="Goen A.E."/>
            <person name="Fatima S.A."/>
        </authorList>
    </citation>
    <scope>NUCLEOTIDE SEQUENCE [LARGE SCALE GENOMIC DNA]</scope>
    <source>
        <strain evidence="3 4">ATCC 700314</strain>
    </source>
</reference>
<dbReference type="InterPro" id="IPR032710">
    <property type="entry name" value="NTF2-like_dom_sf"/>
</dbReference>
<dbReference type="PANTHER" id="PTHR41252">
    <property type="entry name" value="BLR2505 PROTEIN"/>
    <property type="match status" value="1"/>
</dbReference>
<dbReference type="SUPFAM" id="SSF54427">
    <property type="entry name" value="NTF2-like"/>
    <property type="match status" value="1"/>
</dbReference>
<dbReference type="OrthoDB" id="1450423at2"/>
<dbReference type="Gene3D" id="3.10.450.50">
    <property type="match status" value="1"/>
</dbReference>
<dbReference type="Pfam" id="PF12680">
    <property type="entry name" value="SnoaL_2"/>
    <property type="match status" value="1"/>
</dbReference>
<accession>A0A3L7AG62</accession>
<evidence type="ECO:0000259" key="2">
    <source>
        <dbReference type="Pfam" id="PF12680"/>
    </source>
</evidence>